<sequence>MEGINKTAAEVPQDLIDHSKSRLLDTASFLRKVRDENRDEFRSVARKLKINLRKAYHLAQIDEALSEMDVSAERIQRLGWTKLSLLAAHVQSDTIDDLLDVAESCTAHKLKMYLSEGGFDPDGRTVVLHFDKEQYALLDQVLRARGAEPHSRGLLGKETALMRLVTESLATPAPASKQGTGTG</sequence>
<gene>
    <name evidence="1" type="ORF">GGR43_004099</name>
</gene>
<protein>
    <submittedName>
        <fullName evidence="1">Ribulose bisphosphate carboxylase small subunit</fullName>
    </submittedName>
</protein>
<proteinExistence type="predicted"/>
<dbReference type="RefSeq" id="WP_188073635.1">
    <property type="nucleotide sequence ID" value="NZ_BSPS01000044.1"/>
</dbReference>
<dbReference type="AlphaFoldDB" id="A0A7W6BJU4"/>
<accession>A0A7W6BJU4</accession>
<name>A0A7W6BJU4_9SPHN</name>
<evidence type="ECO:0000313" key="1">
    <source>
        <dbReference type="EMBL" id="MBB3928355.1"/>
    </source>
</evidence>
<organism evidence="1 2">
    <name type="scientific">Sphingobium jiangsuense</name>
    <dbReference type="NCBI Taxonomy" id="870476"/>
    <lineage>
        <taxon>Bacteria</taxon>
        <taxon>Pseudomonadati</taxon>
        <taxon>Pseudomonadota</taxon>
        <taxon>Alphaproteobacteria</taxon>
        <taxon>Sphingomonadales</taxon>
        <taxon>Sphingomonadaceae</taxon>
        <taxon>Sphingobium</taxon>
    </lineage>
</organism>
<dbReference type="EMBL" id="JACIDT010000022">
    <property type="protein sequence ID" value="MBB3928355.1"/>
    <property type="molecule type" value="Genomic_DNA"/>
</dbReference>
<keyword evidence="2" id="KW-1185">Reference proteome</keyword>
<dbReference type="Proteomes" id="UP000571950">
    <property type="component" value="Unassembled WGS sequence"/>
</dbReference>
<evidence type="ECO:0000313" key="2">
    <source>
        <dbReference type="Proteomes" id="UP000571950"/>
    </source>
</evidence>
<comment type="caution">
    <text evidence="1">The sequence shown here is derived from an EMBL/GenBank/DDBJ whole genome shotgun (WGS) entry which is preliminary data.</text>
</comment>
<reference evidence="1 2" key="1">
    <citation type="submission" date="2020-08" db="EMBL/GenBank/DDBJ databases">
        <title>Genomic Encyclopedia of Type Strains, Phase IV (KMG-IV): sequencing the most valuable type-strain genomes for metagenomic binning, comparative biology and taxonomic classification.</title>
        <authorList>
            <person name="Goeker M."/>
        </authorList>
    </citation>
    <scope>NUCLEOTIDE SEQUENCE [LARGE SCALE GENOMIC DNA]</scope>
    <source>
        <strain evidence="1 2">DSM 26189</strain>
    </source>
</reference>